<dbReference type="InterPro" id="IPR037185">
    <property type="entry name" value="EmrE-like"/>
</dbReference>
<dbReference type="EMBL" id="JACCEM010000006">
    <property type="protein sequence ID" value="NYT50051.1"/>
    <property type="molecule type" value="Genomic_DNA"/>
</dbReference>
<feature type="domain" description="EamA" evidence="2">
    <location>
        <begin position="7"/>
        <end position="136"/>
    </location>
</feature>
<keyword evidence="1" id="KW-0472">Membrane</keyword>
<organism evidence="3 4">
    <name type="scientific">Parapusillimonas granuli</name>
    <dbReference type="NCBI Taxonomy" id="380911"/>
    <lineage>
        <taxon>Bacteria</taxon>
        <taxon>Pseudomonadati</taxon>
        <taxon>Pseudomonadota</taxon>
        <taxon>Betaproteobacteria</taxon>
        <taxon>Burkholderiales</taxon>
        <taxon>Alcaligenaceae</taxon>
        <taxon>Parapusillimonas</taxon>
    </lineage>
</organism>
<feature type="transmembrane region" description="Helical" evidence="1">
    <location>
        <begin position="89"/>
        <end position="108"/>
    </location>
</feature>
<keyword evidence="1" id="KW-0812">Transmembrane</keyword>
<dbReference type="Proteomes" id="UP000559809">
    <property type="component" value="Unassembled WGS sequence"/>
</dbReference>
<keyword evidence="1" id="KW-1133">Transmembrane helix</keyword>
<proteinExistence type="predicted"/>
<feature type="transmembrane region" description="Helical" evidence="1">
    <location>
        <begin position="120"/>
        <end position="140"/>
    </location>
</feature>
<feature type="transmembrane region" description="Helical" evidence="1">
    <location>
        <begin position="62"/>
        <end position="83"/>
    </location>
</feature>
<feature type="transmembrane region" description="Helical" evidence="1">
    <location>
        <begin position="179"/>
        <end position="201"/>
    </location>
</feature>
<evidence type="ECO:0000259" key="2">
    <source>
        <dbReference type="Pfam" id="PF00892"/>
    </source>
</evidence>
<dbReference type="Pfam" id="PF00892">
    <property type="entry name" value="EamA"/>
    <property type="match status" value="2"/>
</dbReference>
<name>A0A853G5U5_9BURK</name>
<protein>
    <submittedName>
        <fullName evidence="3">DMT family transporter</fullName>
    </submittedName>
</protein>
<evidence type="ECO:0000313" key="3">
    <source>
        <dbReference type="EMBL" id="NYT50051.1"/>
    </source>
</evidence>
<feature type="transmembrane region" description="Helical" evidence="1">
    <location>
        <begin position="262"/>
        <end position="280"/>
    </location>
</feature>
<accession>A0A853G5U5</accession>
<feature type="transmembrane region" description="Helical" evidence="1">
    <location>
        <begin position="31"/>
        <end position="50"/>
    </location>
</feature>
<dbReference type="RefSeq" id="WP_180155633.1">
    <property type="nucleotide sequence ID" value="NZ_JACCEM010000006.1"/>
</dbReference>
<feature type="domain" description="EamA" evidence="2">
    <location>
        <begin position="149"/>
        <end position="277"/>
    </location>
</feature>
<comment type="caution">
    <text evidence="3">The sequence shown here is derived from an EMBL/GenBank/DDBJ whole genome shotgun (WGS) entry which is preliminary data.</text>
</comment>
<feature type="transmembrane region" description="Helical" evidence="1">
    <location>
        <begin position="237"/>
        <end position="256"/>
    </location>
</feature>
<gene>
    <name evidence="3" type="ORF">H0A72_12095</name>
</gene>
<dbReference type="AlphaFoldDB" id="A0A853G5U5"/>
<dbReference type="InterPro" id="IPR000620">
    <property type="entry name" value="EamA_dom"/>
</dbReference>
<dbReference type="PANTHER" id="PTHR22911">
    <property type="entry name" value="ACYL-MALONYL CONDENSING ENZYME-RELATED"/>
    <property type="match status" value="1"/>
</dbReference>
<dbReference type="PANTHER" id="PTHR22911:SF137">
    <property type="entry name" value="SOLUTE CARRIER FAMILY 35 MEMBER G2-RELATED"/>
    <property type="match status" value="1"/>
</dbReference>
<dbReference type="SUPFAM" id="SSF103481">
    <property type="entry name" value="Multidrug resistance efflux transporter EmrE"/>
    <property type="match status" value="2"/>
</dbReference>
<feature type="transmembrane region" description="Helical" evidence="1">
    <location>
        <begin position="146"/>
        <end position="167"/>
    </location>
</feature>
<evidence type="ECO:0000313" key="4">
    <source>
        <dbReference type="Proteomes" id="UP000559809"/>
    </source>
</evidence>
<dbReference type="GO" id="GO:0016020">
    <property type="term" value="C:membrane"/>
    <property type="evidence" value="ECO:0007669"/>
    <property type="project" value="InterPro"/>
</dbReference>
<evidence type="ECO:0000256" key="1">
    <source>
        <dbReference type="SAM" id="Phobius"/>
    </source>
</evidence>
<reference evidence="3 4" key="1">
    <citation type="submission" date="2020-07" db="EMBL/GenBank/DDBJ databases">
        <title>Taxonomic revisions and descriptions of new bacterial species based on genomic comparisons in the high-G+C-content subgroup of the family Alcaligenaceae.</title>
        <authorList>
            <person name="Szabo A."/>
            <person name="Felfoldi T."/>
        </authorList>
    </citation>
    <scope>NUCLEOTIDE SEQUENCE [LARGE SCALE GENOMIC DNA]</scope>
    <source>
        <strain evidence="3 4">LMG 24012</strain>
    </source>
</reference>
<feature type="transmembrane region" description="Helical" evidence="1">
    <location>
        <begin position="207"/>
        <end position="225"/>
    </location>
</feature>
<keyword evidence="4" id="KW-1185">Reference proteome</keyword>
<sequence>MNRRHALFAIHAAAVLFGLTGIFGELINSDAAVITAGRAGLAFVALYLFMRFQGASALRGIAGRNLAVLALAGAMLAVHWVTFFISVKVSGVAIATLGFASFPAFITLCERLVFKEQISVQEWLILALVTLGLILVTPSVDFRDDATVGLGWAVLSGLTFALFTLINRRAAGHLPAQQVACWENLFVALLTLPFSFPAITQIQALDWLWIALLGVLCTALSHYLLVASLTVLNARSAGIVIALEPVYAIFFAAVLFAQYPSARALTGGALMISAIVWSGLRKTRRKPGPAKR</sequence>